<dbReference type="SUPFAM" id="SSF58038">
    <property type="entry name" value="SNARE fusion complex"/>
    <property type="match status" value="2"/>
</dbReference>
<evidence type="ECO:0000313" key="4">
    <source>
        <dbReference type="EMBL" id="OIW35319.1"/>
    </source>
</evidence>
<dbReference type="PANTHER" id="PTHR19305:SF9">
    <property type="entry name" value="SYNAPTOSOMAL-ASSOCIATED PROTEIN 29"/>
    <property type="match status" value="1"/>
</dbReference>
<feature type="compositionally biased region" description="Polar residues" evidence="2">
    <location>
        <begin position="137"/>
        <end position="148"/>
    </location>
</feature>
<feature type="compositionally biased region" description="Basic and acidic residues" evidence="2">
    <location>
        <begin position="8"/>
        <end position="19"/>
    </location>
</feature>
<dbReference type="AlphaFoldDB" id="A0A1J7J5A2"/>
<comment type="similarity">
    <text evidence="1">Belongs to the SNAP-25 family.</text>
</comment>
<feature type="region of interest" description="Disordered" evidence="2">
    <location>
        <begin position="1"/>
        <end position="218"/>
    </location>
</feature>
<dbReference type="GO" id="GO:0005484">
    <property type="term" value="F:SNAP receptor activity"/>
    <property type="evidence" value="ECO:0007669"/>
    <property type="project" value="TreeGrafter"/>
</dbReference>
<reference evidence="4 5" key="1">
    <citation type="submission" date="2016-10" db="EMBL/GenBank/DDBJ databases">
        <title>Draft genome sequence of Coniochaeta ligniaria NRRL30616, a lignocellulolytic fungus for bioabatement of inhibitors in plant biomass hydrolysates.</title>
        <authorList>
            <consortium name="DOE Joint Genome Institute"/>
            <person name="Jimenez D.J."/>
            <person name="Hector R.E."/>
            <person name="Riley R."/>
            <person name="Sun H."/>
            <person name="Grigoriev I.V."/>
            <person name="Van Elsas J.D."/>
            <person name="Nichols N.N."/>
        </authorList>
    </citation>
    <scope>NUCLEOTIDE SEQUENCE [LARGE SCALE GENOMIC DNA]</scope>
    <source>
        <strain evidence="4 5">NRRL 30616</strain>
    </source>
</reference>
<dbReference type="InParanoid" id="A0A1J7J5A2"/>
<dbReference type="GO" id="GO:0019905">
    <property type="term" value="F:syntaxin binding"/>
    <property type="evidence" value="ECO:0007669"/>
    <property type="project" value="TreeGrafter"/>
</dbReference>
<feature type="domain" description="T-SNARE coiled-coil homology" evidence="3">
    <location>
        <begin position="391"/>
        <end position="453"/>
    </location>
</feature>
<protein>
    <recommendedName>
        <fullName evidence="3">t-SNARE coiled-coil homology domain-containing protein</fullName>
    </recommendedName>
</protein>
<evidence type="ECO:0000313" key="5">
    <source>
        <dbReference type="Proteomes" id="UP000182658"/>
    </source>
</evidence>
<sequence>MKKFGFGKKSEGDDDDRKRGGLFGRKKPAAQDDNPYAQQPAEDPYARMTPYQQARANIAAGPQAPRPGAADLPSGPRPGGGGLPNGPAQRNGYGTPPPSYQGSPQVGGGYAPDKFGAAGGYGGNRYDTGDSAYGSAGPTSALPSQRFQSRGPGGYGGLGPADKEDNRDELLAGAPQRQPPPPSYASTDNNNSGTSGATGNSYGGGYGEQRELTEEELEKQEYRNIKNQISDTLDQSNNSLDNSLQRLDDTLETGTGTLARLGRHREMLHNTQRNLDLAANQHRIAEEKTKELDTLNRSMFAVHVSNPFTSKQRLAEKDQRVLQRHEMEREQREGIRRDQFHANQNMEKTFKELSRPVQAKGLISADAAEARSKYSFAQDDSDGEEYVGAVAEKNQAIDYKLVKVSERVEKLRQVAVAQGSEIEEQNTLITDLHDRSDKLDSGVRVTRAHLGRIH</sequence>
<gene>
    <name evidence="4" type="ORF">CONLIGDRAFT_627381</name>
</gene>
<dbReference type="CDD" id="cd15886">
    <property type="entry name" value="SNARE_SEC9N"/>
    <property type="match status" value="1"/>
</dbReference>
<evidence type="ECO:0000256" key="2">
    <source>
        <dbReference type="SAM" id="MobiDB-lite"/>
    </source>
</evidence>
<evidence type="ECO:0000259" key="3">
    <source>
        <dbReference type="PROSITE" id="PS50192"/>
    </source>
</evidence>
<dbReference type="GO" id="GO:0006906">
    <property type="term" value="P:vesicle fusion"/>
    <property type="evidence" value="ECO:0007669"/>
    <property type="project" value="TreeGrafter"/>
</dbReference>
<dbReference type="InterPro" id="IPR000727">
    <property type="entry name" value="T_SNARE_dom"/>
</dbReference>
<name>A0A1J7J5A2_9PEZI</name>
<dbReference type="PROSITE" id="PS50192">
    <property type="entry name" value="T_SNARE"/>
    <property type="match status" value="1"/>
</dbReference>
<dbReference type="PANTHER" id="PTHR19305">
    <property type="entry name" value="SYNAPTOSOMAL ASSOCIATED PROTEIN"/>
    <property type="match status" value="1"/>
</dbReference>
<dbReference type="EMBL" id="KV875093">
    <property type="protein sequence ID" value="OIW35319.1"/>
    <property type="molecule type" value="Genomic_DNA"/>
</dbReference>
<feature type="compositionally biased region" description="Low complexity" evidence="2">
    <location>
        <begin position="185"/>
        <end position="200"/>
    </location>
</feature>
<dbReference type="GO" id="GO:0006887">
    <property type="term" value="P:exocytosis"/>
    <property type="evidence" value="ECO:0007669"/>
    <property type="project" value="TreeGrafter"/>
</dbReference>
<dbReference type="Proteomes" id="UP000182658">
    <property type="component" value="Unassembled WGS sequence"/>
</dbReference>
<feature type="compositionally biased region" description="Basic and acidic residues" evidence="2">
    <location>
        <begin position="161"/>
        <end position="170"/>
    </location>
</feature>
<dbReference type="Gene3D" id="1.20.5.110">
    <property type="match status" value="2"/>
</dbReference>
<dbReference type="GO" id="GO:0031201">
    <property type="term" value="C:SNARE complex"/>
    <property type="evidence" value="ECO:0007669"/>
    <property type="project" value="TreeGrafter"/>
</dbReference>
<proteinExistence type="inferred from homology"/>
<keyword evidence="5" id="KW-1185">Reference proteome</keyword>
<dbReference type="OrthoDB" id="18679at2759"/>
<evidence type="ECO:0000256" key="1">
    <source>
        <dbReference type="ARBA" id="ARBA00009480"/>
    </source>
</evidence>
<organism evidence="4 5">
    <name type="scientific">Coniochaeta ligniaria NRRL 30616</name>
    <dbReference type="NCBI Taxonomy" id="1408157"/>
    <lineage>
        <taxon>Eukaryota</taxon>
        <taxon>Fungi</taxon>
        <taxon>Dikarya</taxon>
        <taxon>Ascomycota</taxon>
        <taxon>Pezizomycotina</taxon>
        <taxon>Sordariomycetes</taxon>
        <taxon>Sordariomycetidae</taxon>
        <taxon>Coniochaetales</taxon>
        <taxon>Coniochaetaceae</taxon>
        <taxon>Coniochaeta</taxon>
    </lineage>
</organism>
<accession>A0A1J7J5A2</accession>
<feature type="compositionally biased region" description="Low complexity" evidence="2">
    <location>
        <begin position="59"/>
        <end position="74"/>
    </location>
</feature>
<dbReference type="STRING" id="1408157.A0A1J7J5A2"/>
<dbReference type="GO" id="GO:0005886">
    <property type="term" value="C:plasma membrane"/>
    <property type="evidence" value="ECO:0007669"/>
    <property type="project" value="TreeGrafter"/>
</dbReference>